<evidence type="ECO:0008006" key="4">
    <source>
        <dbReference type="Google" id="ProtNLM"/>
    </source>
</evidence>
<keyword evidence="3" id="KW-1185">Reference proteome</keyword>
<organism evidence="2 3">
    <name type="scientific">Triticum turgidum subsp. durum</name>
    <name type="common">Durum wheat</name>
    <name type="synonym">Triticum durum</name>
    <dbReference type="NCBI Taxonomy" id="4567"/>
    <lineage>
        <taxon>Eukaryota</taxon>
        <taxon>Viridiplantae</taxon>
        <taxon>Streptophyta</taxon>
        <taxon>Embryophyta</taxon>
        <taxon>Tracheophyta</taxon>
        <taxon>Spermatophyta</taxon>
        <taxon>Magnoliopsida</taxon>
        <taxon>Liliopsida</taxon>
        <taxon>Poales</taxon>
        <taxon>Poaceae</taxon>
        <taxon>BOP clade</taxon>
        <taxon>Pooideae</taxon>
        <taxon>Triticodae</taxon>
        <taxon>Triticeae</taxon>
        <taxon>Triticinae</taxon>
        <taxon>Triticum</taxon>
    </lineage>
</organism>
<dbReference type="EMBL" id="LT934114">
    <property type="protein sequence ID" value="VAH53195.1"/>
    <property type="molecule type" value="Genomic_DNA"/>
</dbReference>
<name>A0A9R1Q0L2_TRITD</name>
<dbReference type="AlphaFoldDB" id="A0A9R1Q0L2"/>
<gene>
    <name evidence="2" type="ORF">TRITD_2Bv1G239520</name>
</gene>
<feature type="compositionally biased region" description="Polar residues" evidence="1">
    <location>
        <begin position="83"/>
        <end position="92"/>
    </location>
</feature>
<dbReference type="Proteomes" id="UP000324705">
    <property type="component" value="Chromosome 2B"/>
</dbReference>
<protein>
    <recommendedName>
        <fullName evidence="4">Protein FAR1-RELATED SEQUENCE</fullName>
    </recommendedName>
</protein>
<accession>A0A9R1Q0L2</accession>
<feature type="region of interest" description="Disordered" evidence="1">
    <location>
        <begin position="66"/>
        <end position="92"/>
    </location>
</feature>
<evidence type="ECO:0000313" key="2">
    <source>
        <dbReference type="EMBL" id="VAH53195.1"/>
    </source>
</evidence>
<reference evidence="2 3" key="1">
    <citation type="submission" date="2017-09" db="EMBL/GenBank/DDBJ databases">
        <authorList>
            <consortium name="International Durum Wheat Genome Sequencing Consortium (IDWGSC)"/>
            <person name="Milanesi L."/>
        </authorList>
    </citation>
    <scope>NUCLEOTIDE SEQUENCE [LARGE SCALE GENOMIC DNA]</scope>
    <source>
        <strain evidence="3">cv. Svevo</strain>
    </source>
</reference>
<dbReference type="Gramene" id="TRITD2Bv1G239520.1">
    <property type="protein sequence ID" value="TRITD2Bv1G239520.1"/>
    <property type="gene ID" value="TRITD2Bv1G239520"/>
</dbReference>
<feature type="region of interest" description="Disordered" evidence="1">
    <location>
        <begin position="135"/>
        <end position="161"/>
    </location>
</feature>
<evidence type="ECO:0000256" key="1">
    <source>
        <dbReference type="SAM" id="MobiDB-lite"/>
    </source>
</evidence>
<proteinExistence type="predicted"/>
<evidence type="ECO:0000313" key="3">
    <source>
        <dbReference type="Proteomes" id="UP000324705"/>
    </source>
</evidence>
<sequence>MTRHVQALRGAAPQLLMHTALARGPVQPPMGPRPAIWPAPQTMGAIQPPRGPNAANTTYVAIPGLAPSPASSAAEDGRCGQHPGSSTTQEENANAIPSPIVQALGGHAHQPLSMASLHAAVAAAQGTTMVQAQFRRPATTLGPTLPRDPPKSTTKGRSKTKRIQSALELHPKRKNKCSYCDFVNHNGASCPTRLV</sequence>